<protein>
    <recommendedName>
        <fullName evidence="11">Cyclic nucleotide-binding domain-containing protein</fullName>
    </recommendedName>
</protein>
<keyword evidence="5 10" id="KW-1133">Transmembrane helix</keyword>
<evidence type="ECO:0000256" key="4">
    <source>
        <dbReference type="ARBA" id="ARBA00022692"/>
    </source>
</evidence>
<feature type="domain" description="Cyclic nucleotide-binding" evidence="11">
    <location>
        <begin position="369"/>
        <end position="479"/>
    </location>
</feature>
<evidence type="ECO:0000256" key="8">
    <source>
        <dbReference type="ARBA" id="ARBA00023286"/>
    </source>
</evidence>
<dbReference type="Gene3D" id="2.60.120.10">
    <property type="entry name" value="Jelly Rolls"/>
    <property type="match status" value="1"/>
</dbReference>
<keyword evidence="7 10" id="KW-0472">Membrane</keyword>
<keyword evidence="8" id="KW-1071">Ligand-gated ion channel</keyword>
<dbReference type="PANTHER" id="PTHR45651">
    <property type="entry name" value="CYCLIC NUCLEOTIDE-GATED ION CHANNEL 15-RELATED-RELATED"/>
    <property type="match status" value="1"/>
</dbReference>
<sequence>MNSRHRFSDDYSDTIDDYSGDETMEVESTASKSSIHGGGFRRGVLLAWEQVYLLACIIGMFIDPLFFYTLSISDSWMCVFIDGWFAITVTVVRCMTDALHAANMWLQFKWNRWWRYDVGLRHDDRNSCNVSRKSFLFDLFVILPIPQAVGACWYLLGMQRVVKCLKEKCMEANGICVSRFLTCQNPVYYGTDKFVKDHTRLLWGSNKEARTTCLESEDGYGAYKWTLQLFTNDSRLEKILLPIFWGLMNLSTFGNLESTTDWLECVFIIIVLTMGLLLVTMLIGNIKVFLHATTSKKLAMQLKMRNIEWWMKRRQLPHSFRQRVRNYERQRWTAMRGVDECEMIHNLPEGLRRDIKYHLCLDLVRQVPLFQHMDNLVLENICDRVKSLIFTKGETIAREGDPVQRMLFIVRGHLQSSQVLRDGVNSSCMLGPGNFSGDELLSWCLRRPFIERLPPSSSTLVTLETTEAFGLEADDVKYVTRHFRYTFVNEKVKRSARYYSPGWRTWAAVAIQLAWRRYQHRLTLMSLSFIRPRRPLSRCSSLGEDRLRLYTALLTSPKPNQDDFNF</sequence>
<dbReference type="Gene3D" id="1.10.287.630">
    <property type="entry name" value="Helix hairpin bin"/>
    <property type="match status" value="1"/>
</dbReference>
<dbReference type="AlphaFoldDB" id="A0AA36A3A3"/>
<evidence type="ECO:0000256" key="5">
    <source>
        <dbReference type="ARBA" id="ARBA00022989"/>
    </source>
</evidence>
<accession>A0AA36A3A3</accession>
<evidence type="ECO:0000256" key="9">
    <source>
        <dbReference type="ARBA" id="ARBA00023303"/>
    </source>
</evidence>
<evidence type="ECO:0000256" key="3">
    <source>
        <dbReference type="ARBA" id="ARBA00022448"/>
    </source>
</evidence>
<dbReference type="InterPro" id="IPR000595">
    <property type="entry name" value="cNMP-bd_dom"/>
</dbReference>
<proteinExistence type="inferred from homology"/>
<dbReference type="InterPro" id="IPR018490">
    <property type="entry name" value="cNMP-bd_dom_sf"/>
</dbReference>
<feature type="transmembrane region" description="Helical" evidence="10">
    <location>
        <begin position="266"/>
        <end position="290"/>
    </location>
</feature>
<dbReference type="Pfam" id="PF00027">
    <property type="entry name" value="cNMP_binding"/>
    <property type="match status" value="1"/>
</dbReference>
<comment type="similarity">
    <text evidence="2">Belongs to the cyclic nucleotide-gated cation channel (TC 1.A.1.5) family.</text>
</comment>
<dbReference type="Proteomes" id="UP001177003">
    <property type="component" value="Chromosome 9"/>
</dbReference>
<dbReference type="CDD" id="cd00038">
    <property type="entry name" value="CAP_ED"/>
    <property type="match status" value="1"/>
</dbReference>
<keyword evidence="9" id="KW-0407">Ion channel</keyword>
<keyword evidence="3" id="KW-0813">Transport</keyword>
<dbReference type="GO" id="GO:0012505">
    <property type="term" value="C:endomembrane system"/>
    <property type="evidence" value="ECO:0007669"/>
    <property type="project" value="UniProtKB-SubCell"/>
</dbReference>
<dbReference type="FunFam" id="1.10.287.630:FF:000003">
    <property type="entry name" value="Cyclic nucleotide-gated ion channel 1"/>
    <property type="match status" value="1"/>
</dbReference>
<comment type="subcellular location">
    <subcellularLocation>
        <location evidence="1">Endomembrane system</location>
        <topology evidence="1">Multi-pass membrane protein</topology>
    </subcellularLocation>
</comment>
<name>A0AA36A3A3_LACSI</name>
<dbReference type="GO" id="GO:0034220">
    <property type="term" value="P:monoatomic ion transmembrane transport"/>
    <property type="evidence" value="ECO:0007669"/>
    <property type="project" value="UniProtKB-KW"/>
</dbReference>
<feature type="transmembrane region" description="Helical" evidence="10">
    <location>
        <begin position="51"/>
        <end position="72"/>
    </location>
</feature>
<dbReference type="FunFam" id="2.60.120.10:FF:000063">
    <property type="entry name" value="cyclic nucleotide-gated ion channel 4"/>
    <property type="match status" value="1"/>
</dbReference>
<reference evidence="12" key="1">
    <citation type="submission" date="2023-04" db="EMBL/GenBank/DDBJ databases">
        <authorList>
            <person name="Vijverberg K."/>
            <person name="Xiong W."/>
            <person name="Schranz E."/>
        </authorList>
    </citation>
    <scope>NUCLEOTIDE SEQUENCE</scope>
</reference>
<dbReference type="InterPro" id="IPR014710">
    <property type="entry name" value="RmlC-like_jellyroll"/>
</dbReference>
<evidence type="ECO:0000256" key="10">
    <source>
        <dbReference type="SAM" id="Phobius"/>
    </source>
</evidence>
<dbReference type="PANTHER" id="PTHR45651:SF14">
    <property type="entry name" value="CYCLIC NUCLEOTIDE-GATED ION CHANNEL 4"/>
    <property type="match status" value="1"/>
</dbReference>
<feature type="transmembrane region" description="Helical" evidence="10">
    <location>
        <begin position="135"/>
        <end position="156"/>
    </location>
</feature>
<gene>
    <name evidence="12" type="ORF">LSALG_LOCUS42089</name>
</gene>
<evidence type="ECO:0000313" key="13">
    <source>
        <dbReference type="Proteomes" id="UP001177003"/>
    </source>
</evidence>
<evidence type="ECO:0000313" key="12">
    <source>
        <dbReference type="EMBL" id="CAI9303668.1"/>
    </source>
</evidence>
<keyword evidence="4 10" id="KW-0812">Transmembrane</keyword>
<organism evidence="12 13">
    <name type="scientific">Lactuca saligna</name>
    <name type="common">Willowleaf lettuce</name>
    <dbReference type="NCBI Taxonomy" id="75948"/>
    <lineage>
        <taxon>Eukaryota</taxon>
        <taxon>Viridiplantae</taxon>
        <taxon>Streptophyta</taxon>
        <taxon>Embryophyta</taxon>
        <taxon>Tracheophyta</taxon>
        <taxon>Spermatophyta</taxon>
        <taxon>Magnoliopsida</taxon>
        <taxon>eudicotyledons</taxon>
        <taxon>Gunneridae</taxon>
        <taxon>Pentapetalae</taxon>
        <taxon>asterids</taxon>
        <taxon>campanulids</taxon>
        <taxon>Asterales</taxon>
        <taxon>Asteraceae</taxon>
        <taxon>Cichorioideae</taxon>
        <taxon>Cichorieae</taxon>
        <taxon>Lactucinae</taxon>
        <taxon>Lactuca</taxon>
    </lineage>
</organism>
<evidence type="ECO:0000259" key="11">
    <source>
        <dbReference type="PROSITE" id="PS50042"/>
    </source>
</evidence>
<evidence type="ECO:0000256" key="1">
    <source>
        <dbReference type="ARBA" id="ARBA00004127"/>
    </source>
</evidence>
<evidence type="ECO:0000256" key="6">
    <source>
        <dbReference type="ARBA" id="ARBA00023065"/>
    </source>
</evidence>
<keyword evidence="6" id="KW-0406">Ion transport</keyword>
<keyword evidence="13" id="KW-1185">Reference proteome</keyword>
<evidence type="ECO:0000256" key="7">
    <source>
        <dbReference type="ARBA" id="ARBA00023136"/>
    </source>
</evidence>
<evidence type="ECO:0000256" key="2">
    <source>
        <dbReference type="ARBA" id="ARBA00010486"/>
    </source>
</evidence>
<dbReference type="SUPFAM" id="SSF51206">
    <property type="entry name" value="cAMP-binding domain-like"/>
    <property type="match status" value="1"/>
</dbReference>
<dbReference type="SUPFAM" id="SSF81324">
    <property type="entry name" value="Voltage-gated potassium channels"/>
    <property type="match status" value="1"/>
</dbReference>
<dbReference type="EMBL" id="OX465085">
    <property type="protein sequence ID" value="CAI9303668.1"/>
    <property type="molecule type" value="Genomic_DNA"/>
</dbReference>
<dbReference type="PROSITE" id="PS50042">
    <property type="entry name" value="CNMP_BINDING_3"/>
    <property type="match status" value="1"/>
</dbReference>